<sequence length="634" mass="70410">MTSVATAPVSPLNIGAKLAAMDKGLSSSKEYVLPPTPPLSDDERDEIELASNRYRVSCQSPLVFERGMGDTEMSYYLPSRADGVNDMSVVPFGLDLSDVWLTKYIVSPRYLHLGFRAPVALLAPARVRASWAYMRLVHPPLAAHVRMEPWEYTSARFAYAPPRSVEEALLQAEGSLEFRQETKDALIEGYLNGPRTLGNERLAYLILGNVPTETRDVLPSPAATPSPSDDRTEAFITSSTDDVQEFDLLICATHFLGDGMALHTFANEFFRLIAGKGEDGVSRLTEQIEEMLEQEWETRWGSRKSASSSNADVLPPSLEEALPDVTGRFRNVAAKIDFKNSEAKSIGGHAFPRKKSQIRHTIVPTVALDTKKTKAVLKRCKENGVSIANAIFSLSAIAWSRIKAQEEAERRNGELPLMMYSALNIRPYLRPEVTANRSYWFTAIGYLNVVLPSFLPSPDDREAIRRTFWHRARSAKKQISQAAKHPLVVSRTRQMALLRGERARKWAREDDEKDAGIWTPLTPAATPKISPQPSGAEAPKKPWTLPPAPSTALIGLSMLGNLDSIYAHAQYSSLVLHTLTTGSRQRNGAALLFGYTFAGKLWLSLGFDEEGFASGMMQRWWGEVLRGVDEFLID</sequence>
<dbReference type="Gene3D" id="3.30.559.10">
    <property type="entry name" value="Chloramphenicol acetyltransferase-like domain"/>
    <property type="match status" value="1"/>
</dbReference>
<comment type="caution">
    <text evidence="2">The sequence shown here is derived from an EMBL/GenBank/DDBJ whole genome shotgun (WGS) entry which is preliminary data.</text>
</comment>
<evidence type="ECO:0000313" key="3">
    <source>
        <dbReference type="Proteomes" id="UP000757232"/>
    </source>
</evidence>
<dbReference type="EMBL" id="LNZH02000166">
    <property type="protein sequence ID" value="OCB89053.1"/>
    <property type="molecule type" value="Genomic_DNA"/>
</dbReference>
<accession>A0A9Q5HZT3</accession>
<protein>
    <submittedName>
        <fullName evidence="2">Uncharacterized protein</fullName>
    </submittedName>
</protein>
<gene>
    <name evidence="2" type="ORF">A7U60_g3862</name>
</gene>
<dbReference type="InterPro" id="IPR052058">
    <property type="entry name" value="Alcohol_O-acetyltransferase"/>
</dbReference>
<feature type="region of interest" description="Disordered" evidence="1">
    <location>
        <begin position="517"/>
        <end position="543"/>
    </location>
</feature>
<evidence type="ECO:0000256" key="1">
    <source>
        <dbReference type="SAM" id="MobiDB-lite"/>
    </source>
</evidence>
<organism evidence="2 3">
    <name type="scientific">Sanghuangporus baumii</name>
    <name type="common">Phellinus baumii</name>
    <dbReference type="NCBI Taxonomy" id="108892"/>
    <lineage>
        <taxon>Eukaryota</taxon>
        <taxon>Fungi</taxon>
        <taxon>Dikarya</taxon>
        <taxon>Basidiomycota</taxon>
        <taxon>Agaricomycotina</taxon>
        <taxon>Agaricomycetes</taxon>
        <taxon>Hymenochaetales</taxon>
        <taxon>Hymenochaetaceae</taxon>
        <taxon>Sanghuangporus</taxon>
    </lineage>
</organism>
<evidence type="ECO:0000313" key="2">
    <source>
        <dbReference type="EMBL" id="OCB89053.1"/>
    </source>
</evidence>
<dbReference type="Proteomes" id="UP000757232">
    <property type="component" value="Unassembled WGS sequence"/>
</dbReference>
<dbReference type="PANTHER" id="PTHR28037">
    <property type="entry name" value="ALCOHOL O-ACETYLTRANSFERASE 1-RELATED"/>
    <property type="match status" value="1"/>
</dbReference>
<name>A0A9Q5HZT3_SANBA</name>
<dbReference type="PANTHER" id="PTHR28037:SF1">
    <property type="entry name" value="ALCOHOL O-ACETYLTRANSFERASE 1-RELATED"/>
    <property type="match status" value="1"/>
</dbReference>
<keyword evidence="3" id="KW-1185">Reference proteome</keyword>
<reference evidence="2" key="1">
    <citation type="submission" date="2016-06" db="EMBL/GenBank/DDBJ databases">
        <title>Draft Genome sequence of the fungus Inonotus baumii.</title>
        <authorList>
            <person name="Zhu H."/>
            <person name="Lin W."/>
        </authorList>
    </citation>
    <scope>NUCLEOTIDE SEQUENCE</scope>
    <source>
        <strain evidence="2">821</strain>
    </source>
</reference>
<dbReference type="InterPro" id="IPR023213">
    <property type="entry name" value="CAT-like_dom_sf"/>
</dbReference>
<dbReference type="SUPFAM" id="SSF52777">
    <property type="entry name" value="CoA-dependent acyltransferases"/>
    <property type="match status" value="1"/>
</dbReference>
<dbReference type="Gene3D" id="3.30.559.30">
    <property type="entry name" value="Nonribosomal peptide synthetase, condensation domain"/>
    <property type="match status" value="1"/>
</dbReference>
<dbReference type="OrthoDB" id="3355480at2759"/>
<proteinExistence type="predicted"/>
<dbReference type="AlphaFoldDB" id="A0A9Q5HZT3"/>